<sequence>MSLRISRPSTSTASEPSRYTSSHRKMPSNSRSNATPTRYRSVSGPQRNVRISDKRLMDQARDVTARIQWSKLLQRTDATGNGWNVVEELNQVSVFTKQDSQKYCVLAVGILPCSMAELLPMFHSSSNYEYNHKMRGLCGKEYDGGALLHEIDLEDEDIRPSDDIELDGVRQVTVKTASFQRAKWLAAPEEWCFLDVQRRDEEKQVYEKLMSTLLPDDVLPYKVSKRTKYLHNVIAGFMIKPDDGEKGTTRPGKPTTRVHFYAEMSSARSPMFELPPSSAIATEQSIKKRVFGLARNCQRFIHLVRRRRLGVQVYIDQNRFWPPPSGRCSRCSKMQLLGKLCRLCGHTVCESCSSKHERERILRTSRHFRLDTVRVCNRCIARVDAANYASVAQNGIKPAQVIPDSASTDPPAPLLTDLLQDALANASSDQRKLSVLNVIKCVLKQENTVRDSSDRSANGSLLLSQKEEEEVVQALHRTLSPGNNPADSYEITSNAEARSYQVEPGNDTSVQMAYPIPENENKRIEAIKESGVREMGKIEELDIICNLAIKELGCFASMITIVDKDQLYIAASNISMLEQKSFDRADSFCAHTIMDNKPLVVPHPEADVRFHQCKPVQVFKAQYYCGFPLLAEDNSTVIGSVCCVDQKSRDLTESQYAALSKLAETASKVVKIQAAQRRQRKAAMKQA</sequence>
<dbReference type="Gene3D" id="3.30.450.40">
    <property type="match status" value="1"/>
</dbReference>
<dbReference type="Proteomes" id="UP000794436">
    <property type="component" value="Unassembled WGS sequence"/>
</dbReference>
<evidence type="ECO:0000256" key="1">
    <source>
        <dbReference type="SAM" id="MobiDB-lite"/>
    </source>
</evidence>
<dbReference type="InterPro" id="IPR003018">
    <property type="entry name" value="GAF"/>
</dbReference>
<dbReference type="InterPro" id="IPR029016">
    <property type="entry name" value="GAF-like_dom_sf"/>
</dbReference>
<dbReference type="PANTHER" id="PTHR43102:SF2">
    <property type="entry name" value="GAF DOMAIN-CONTAINING PROTEIN"/>
    <property type="match status" value="1"/>
</dbReference>
<gene>
    <name evidence="3" type="ORF">Poli38472_004630</name>
</gene>
<feature type="region of interest" description="Disordered" evidence="1">
    <location>
        <begin position="1"/>
        <end position="47"/>
    </location>
</feature>
<dbReference type="SUPFAM" id="SSF57903">
    <property type="entry name" value="FYVE/PHD zinc finger"/>
    <property type="match status" value="1"/>
</dbReference>
<reference evidence="3" key="1">
    <citation type="submission" date="2019-03" db="EMBL/GenBank/DDBJ databases">
        <title>Long read genome sequence of the mycoparasitic Pythium oligandrum ATCC 38472 isolated from sugarbeet rhizosphere.</title>
        <authorList>
            <person name="Gaulin E."/>
        </authorList>
    </citation>
    <scope>NUCLEOTIDE SEQUENCE</scope>
    <source>
        <strain evidence="3">ATCC 38472_TT</strain>
    </source>
</reference>
<keyword evidence="4" id="KW-1185">Reference proteome</keyword>
<feature type="compositionally biased region" description="Polar residues" evidence="1">
    <location>
        <begin position="7"/>
        <end position="20"/>
    </location>
</feature>
<name>A0A8K1CAT8_PYTOL</name>
<dbReference type="InterPro" id="IPR011011">
    <property type="entry name" value="Znf_FYVE_PHD"/>
</dbReference>
<comment type="caution">
    <text evidence="3">The sequence shown here is derived from an EMBL/GenBank/DDBJ whole genome shotgun (WGS) entry which is preliminary data.</text>
</comment>
<proteinExistence type="predicted"/>
<dbReference type="AlphaFoldDB" id="A0A8K1CAT8"/>
<evidence type="ECO:0000259" key="2">
    <source>
        <dbReference type="Pfam" id="PF01590"/>
    </source>
</evidence>
<organism evidence="3 4">
    <name type="scientific">Pythium oligandrum</name>
    <name type="common">Mycoparasitic fungus</name>
    <dbReference type="NCBI Taxonomy" id="41045"/>
    <lineage>
        <taxon>Eukaryota</taxon>
        <taxon>Sar</taxon>
        <taxon>Stramenopiles</taxon>
        <taxon>Oomycota</taxon>
        <taxon>Peronosporomycetes</taxon>
        <taxon>Pythiales</taxon>
        <taxon>Pythiaceae</taxon>
        <taxon>Pythium</taxon>
    </lineage>
</organism>
<evidence type="ECO:0000313" key="3">
    <source>
        <dbReference type="EMBL" id="TMW59561.1"/>
    </source>
</evidence>
<dbReference type="EMBL" id="SPLM01000109">
    <property type="protein sequence ID" value="TMW59561.1"/>
    <property type="molecule type" value="Genomic_DNA"/>
</dbReference>
<evidence type="ECO:0000313" key="4">
    <source>
        <dbReference type="Proteomes" id="UP000794436"/>
    </source>
</evidence>
<feature type="domain" description="GAF" evidence="2">
    <location>
        <begin position="540"/>
        <end position="668"/>
    </location>
</feature>
<dbReference type="OrthoDB" id="153648at2759"/>
<accession>A0A8K1CAT8</accession>
<dbReference type="Gene3D" id="3.30.530.20">
    <property type="match status" value="1"/>
</dbReference>
<protein>
    <recommendedName>
        <fullName evidence="2">GAF domain-containing protein</fullName>
    </recommendedName>
</protein>
<dbReference type="Pfam" id="PF01590">
    <property type="entry name" value="GAF"/>
    <property type="match status" value="1"/>
</dbReference>
<feature type="compositionally biased region" description="Polar residues" evidence="1">
    <location>
        <begin position="27"/>
        <end position="46"/>
    </location>
</feature>
<dbReference type="PANTHER" id="PTHR43102">
    <property type="entry name" value="SLR1143 PROTEIN"/>
    <property type="match status" value="1"/>
</dbReference>
<dbReference type="SUPFAM" id="SSF55781">
    <property type="entry name" value="GAF domain-like"/>
    <property type="match status" value="1"/>
</dbReference>
<dbReference type="InterPro" id="IPR023393">
    <property type="entry name" value="START-like_dom_sf"/>
</dbReference>
<dbReference type="CDD" id="cd00065">
    <property type="entry name" value="FYVE_like_SF"/>
    <property type="match status" value="1"/>
</dbReference>